<dbReference type="PANTHER" id="PTHR43319">
    <property type="entry name" value="BETA-LACTAMASE-RELATED"/>
    <property type="match status" value="1"/>
</dbReference>
<protein>
    <submittedName>
        <fullName evidence="2">Beta-lactamase family protein</fullName>
    </submittedName>
</protein>
<keyword evidence="3" id="KW-1185">Reference proteome</keyword>
<gene>
    <name evidence="2" type="ORF">FHP29_02155</name>
</gene>
<dbReference type="AlphaFoldDB" id="A0A5C4WJD0"/>
<dbReference type="InterPro" id="IPR052907">
    <property type="entry name" value="Beta-lactamase/esterase"/>
</dbReference>
<dbReference type="Gene3D" id="3.40.710.10">
    <property type="entry name" value="DD-peptidase/beta-lactamase superfamily"/>
    <property type="match status" value="1"/>
</dbReference>
<name>A0A5C4WJD0_9ACTN</name>
<evidence type="ECO:0000259" key="1">
    <source>
        <dbReference type="Pfam" id="PF00144"/>
    </source>
</evidence>
<organism evidence="2 3">
    <name type="scientific">Nocardioides albidus</name>
    <dbReference type="NCBI Taxonomy" id="1517589"/>
    <lineage>
        <taxon>Bacteria</taxon>
        <taxon>Bacillati</taxon>
        <taxon>Actinomycetota</taxon>
        <taxon>Actinomycetes</taxon>
        <taxon>Propionibacteriales</taxon>
        <taxon>Nocardioidaceae</taxon>
        <taxon>Nocardioides</taxon>
    </lineage>
</organism>
<feature type="domain" description="Beta-lactamase-related" evidence="1">
    <location>
        <begin position="21"/>
        <end position="364"/>
    </location>
</feature>
<dbReference type="InterPro" id="IPR001466">
    <property type="entry name" value="Beta-lactam-related"/>
</dbReference>
<reference evidence="2 3" key="1">
    <citation type="journal article" date="2016" name="Int. J. Syst. Evol. Microbiol.">
        <title>Nocardioides albidus sp. nov., an actinobacterium isolated from garden soil.</title>
        <authorList>
            <person name="Singh H."/>
            <person name="Du J."/>
            <person name="Trinh H."/>
            <person name="Won K."/>
            <person name="Yang J.E."/>
            <person name="Yin C."/>
            <person name="Kook M."/>
            <person name="Yi T.H."/>
        </authorList>
    </citation>
    <scope>NUCLEOTIDE SEQUENCE [LARGE SCALE GENOMIC DNA]</scope>
    <source>
        <strain evidence="2 3">CCTCC AB 2015297</strain>
    </source>
</reference>
<evidence type="ECO:0000313" key="3">
    <source>
        <dbReference type="Proteomes" id="UP000313231"/>
    </source>
</evidence>
<comment type="caution">
    <text evidence="2">The sequence shown here is derived from an EMBL/GenBank/DDBJ whole genome shotgun (WGS) entry which is preliminary data.</text>
</comment>
<dbReference type="InterPro" id="IPR012338">
    <property type="entry name" value="Beta-lactam/transpept-like"/>
</dbReference>
<accession>A0A5C4WJD0</accession>
<dbReference type="EMBL" id="VDMP01000013">
    <property type="protein sequence ID" value="TNM48328.1"/>
    <property type="molecule type" value="Genomic_DNA"/>
</dbReference>
<proteinExistence type="predicted"/>
<dbReference type="PANTHER" id="PTHR43319:SF3">
    <property type="entry name" value="BETA-LACTAMASE-RELATED DOMAIN-CONTAINING PROTEIN"/>
    <property type="match status" value="1"/>
</dbReference>
<dbReference type="OrthoDB" id="9809635at2"/>
<sequence length="384" mass="41755">MTEGAALTVHGDHDPRFDRLREVFAANLDSGEELGAAIAVDLDGETLVDLWGGHADVARSRPWEADTIVNVWSTTKEITALAILLLVERGLVDVHEPVATYWPEFAQNGKESILVRHLLAHTSGVSGWEQPFTIEDMYDWESSTARLAAQAPWWEPGTASGYHANNQGHLLGEVLRRVTGVPLKQFVADEIAAPLGVDLQIGARAEDDDRVAEIVPPPPLPIDFSQIDPDSPMAKTFMGPVADANAANTVPWRRADMGALNGHTNARALARTFSVVSRGGEVDGVRLLSKDTIDLVFEEQSRNVDLVLGVPLRFGIGFALPEPATLPYIPDERICFWGGWGGSLTVMFPERRLTVSYVMNKMAPGIIGSDRSAAYFTEILSALG</sequence>
<evidence type="ECO:0000313" key="2">
    <source>
        <dbReference type="EMBL" id="TNM48328.1"/>
    </source>
</evidence>
<dbReference type="Pfam" id="PF00144">
    <property type="entry name" value="Beta-lactamase"/>
    <property type="match status" value="1"/>
</dbReference>
<dbReference type="SUPFAM" id="SSF56601">
    <property type="entry name" value="beta-lactamase/transpeptidase-like"/>
    <property type="match status" value="1"/>
</dbReference>
<dbReference type="Proteomes" id="UP000313231">
    <property type="component" value="Unassembled WGS sequence"/>
</dbReference>